<dbReference type="PANTHER" id="PTHR24421:SF10">
    <property type="entry name" value="NITRATE_NITRITE SENSOR PROTEIN NARQ"/>
    <property type="match status" value="1"/>
</dbReference>
<evidence type="ECO:0000256" key="1">
    <source>
        <dbReference type="ARBA" id="ARBA00000085"/>
    </source>
</evidence>
<evidence type="ECO:0000259" key="11">
    <source>
        <dbReference type="SMART" id="SM00387"/>
    </source>
</evidence>
<feature type="compositionally biased region" description="Gly residues" evidence="9">
    <location>
        <begin position="313"/>
        <end position="378"/>
    </location>
</feature>
<evidence type="ECO:0000313" key="13">
    <source>
        <dbReference type="Proteomes" id="UP001501138"/>
    </source>
</evidence>
<evidence type="ECO:0000256" key="6">
    <source>
        <dbReference type="ARBA" id="ARBA00022777"/>
    </source>
</evidence>
<dbReference type="CDD" id="cd16917">
    <property type="entry name" value="HATPase_UhpB-NarQ-NarX-like"/>
    <property type="match status" value="1"/>
</dbReference>
<feature type="transmembrane region" description="Helical" evidence="10">
    <location>
        <begin position="143"/>
        <end position="161"/>
    </location>
</feature>
<keyword evidence="6" id="KW-0418">Kinase</keyword>
<organism evidence="12 13">
    <name type="scientific">Isoptericola hypogeus</name>
    <dbReference type="NCBI Taxonomy" id="300179"/>
    <lineage>
        <taxon>Bacteria</taxon>
        <taxon>Bacillati</taxon>
        <taxon>Actinomycetota</taxon>
        <taxon>Actinomycetes</taxon>
        <taxon>Micrococcales</taxon>
        <taxon>Promicromonosporaceae</taxon>
        <taxon>Isoptericola</taxon>
    </lineage>
</organism>
<evidence type="ECO:0000256" key="5">
    <source>
        <dbReference type="ARBA" id="ARBA00022741"/>
    </source>
</evidence>
<dbReference type="Pfam" id="PF07730">
    <property type="entry name" value="HisKA_3"/>
    <property type="match status" value="1"/>
</dbReference>
<evidence type="ECO:0000256" key="7">
    <source>
        <dbReference type="ARBA" id="ARBA00022840"/>
    </source>
</evidence>
<reference evidence="13" key="1">
    <citation type="journal article" date="2019" name="Int. J. Syst. Evol. Microbiol.">
        <title>The Global Catalogue of Microorganisms (GCM) 10K type strain sequencing project: providing services to taxonomists for standard genome sequencing and annotation.</title>
        <authorList>
            <consortium name="The Broad Institute Genomics Platform"/>
            <consortium name="The Broad Institute Genome Sequencing Center for Infectious Disease"/>
            <person name="Wu L."/>
            <person name="Ma J."/>
        </authorList>
    </citation>
    <scope>NUCLEOTIDE SEQUENCE [LARGE SCALE GENOMIC DNA]</scope>
    <source>
        <strain evidence="13">JCM 15589</strain>
    </source>
</reference>
<keyword evidence="3" id="KW-0597">Phosphoprotein</keyword>
<dbReference type="InterPro" id="IPR050482">
    <property type="entry name" value="Sensor_HK_TwoCompSys"/>
</dbReference>
<dbReference type="Gene3D" id="3.30.565.10">
    <property type="entry name" value="Histidine kinase-like ATPase, C-terminal domain"/>
    <property type="match status" value="1"/>
</dbReference>
<evidence type="ECO:0000256" key="9">
    <source>
        <dbReference type="SAM" id="MobiDB-lite"/>
    </source>
</evidence>
<keyword evidence="5" id="KW-0547">Nucleotide-binding</keyword>
<protein>
    <recommendedName>
        <fullName evidence="2">histidine kinase</fullName>
        <ecNumber evidence="2">2.7.13.3</ecNumber>
    </recommendedName>
</protein>
<dbReference type="Pfam" id="PF02518">
    <property type="entry name" value="HATPase_c"/>
    <property type="match status" value="1"/>
</dbReference>
<feature type="transmembrane region" description="Helical" evidence="10">
    <location>
        <begin position="45"/>
        <end position="61"/>
    </location>
</feature>
<dbReference type="PANTHER" id="PTHR24421">
    <property type="entry name" value="NITRATE/NITRITE SENSOR PROTEIN NARX-RELATED"/>
    <property type="match status" value="1"/>
</dbReference>
<comment type="caution">
    <text evidence="12">The sequence shown here is derived from an EMBL/GenBank/DDBJ whole genome shotgun (WGS) entry which is preliminary data.</text>
</comment>
<dbReference type="EMBL" id="BAAAPM010000003">
    <property type="protein sequence ID" value="GAA1725201.1"/>
    <property type="molecule type" value="Genomic_DNA"/>
</dbReference>
<dbReference type="InterPro" id="IPR011712">
    <property type="entry name" value="Sig_transdc_His_kin_sub3_dim/P"/>
</dbReference>
<dbReference type="EC" id="2.7.13.3" evidence="2"/>
<feature type="region of interest" description="Disordered" evidence="9">
    <location>
        <begin position="307"/>
        <end position="397"/>
    </location>
</feature>
<evidence type="ECO:0000256" key="10">
    <source>
        <dbReference type="SAM" id="Phobius"/>
    </source>
</evidence>
<keyword evidence="13" id="KW-1185">Reference proteome</keyword>
<sequence length="542" mass="56300">MPQQTVPELVPASKGWTARLADWWGIDSGWERVPADPPRAYRNDLWLGAAFVVVALVGTELGRSIGFFEDEPAPTWLLYVLAAAGAAPLGWRRRFPLVVLSVVYLHFLVVGLTVPMVTVLAPLQVVYFVALFSAVAWARDRQAMTLVVGGALLAMFGWLAWQFAVGAGVEGIVEQMGLGGERPGLVSPVVAYTAYNWLVNVAYFYGAVVAGQLMWHAARRREQLAAQAETIERQTAELQRRAVVSERLRIARELHDVVAHHVSVIGIQAAAARRLLARDPDAAAVPLATIEGESREAVTQMRGLLGTLRGVDDGGAGEGGAGRRGAGEGGAGEAGAGRQGAGEGGAGEAGAGRQGAGEGGAGEAGAGRQGAGEGGAGGDAVPHRAPEPGLADIPALAGAAGGGRPGVGLDVGLDVEVRVVEDPDGAAAGVPGPVGLSLYRTVQEALSNVRKHSTARRASVVVRVDRRPAQPGSPDADRFRYGYAEVEVLDDGRPRPGSSGTGMGLLGIRERVATHGGAADVGPRVTGGYRVRVRLPLPEERP</sequence>
<accession>A0ABP4VK47</accession>
<keyword evidence="8" id="KW-0902">Two-component regulatory system</keyword>
<dbReference type="SUPFAM" id="SSF55874">
    <property type="entry name" value="ATPase domain of HSP90 chaperone/DNA topoisomerase II/histidine kinase"/>
    <property type="match status" value="1"/>
</dbReference>
<keyword evidence="7" id="KW-0067">ATP-binding</keyword>
<dbReference type="Proteomes" id="UP001501138">
    <property type="component" value="Unassembled WGS sequence"/>
</dbReference>
<name>A0ABP4VK47_9MICO</name>
<keyword evidence="10" id="KW-0472">Membrane</keyword>
<evidence type="ECO:0000313" key="12">
    <source>
        <dbReference type="EMBL" id="GAA1725201.1"/>
    </source>
</evidence>
<evidence type="ECO:0000256" key="4">
    <source>
        <dbReference type="ARBA" id="ARBA00022679"/>
    </source>
</evidence>
<proteinExistence type="predicted"/>
<evidence type="ECO:0000256" key="3">
    <source>
        <dbReference type="ARBA" id="ARBA00022553"/>
    </source>
</evidence>
<dbReference type="InterPro" id="IPR003594">
    <property type="entry name" value="HATPase_dom"/>
</dbReference>
<comment type="catalytic activity">
    <reaction evidence="1">
        <text>ATP + protein L-histidine = ADP + protein N-phospho-L-histidine.</text>
        <dbReference type="EC" id="2.7.13.3"/>
    </reaction>
</comment>
<evidence type="ECO:0000256" key="2">
    <source>
        <dbReference type="ARBA" id="ARBA00012438"/>
    </source>
</evidence>
<feature type="domain" description="Histidine kinase/HSP90-like ATPase" evidence="11">
    <location>
        <begin position="433"/>
        <end position="539"/>
    </location>
</feature>
<gene>
    <name evidence="12" type="ORF">GCM10009809_21220</name>
</gene>
<feature type="transmembrane region" description="Helical" evidence="10">
    <location>
        <begin position="73"/>
        <end position="91"/>
    </location>
</feature>
<feature type="transmembrane region" description="Helical" evidence="10">
    <location>
        <begin position="194"/>
        <end position="215"/>
    </location>
</feature>
<dbReference type="RefSeq" id="WP_344248346.1">
    <property type="nucleotide sequence ID" value="NZ_BAAAPM010000003.1"/>
</dbReference>
<keyword evidence="4" id="KW-0808">Transferase</keyword>
<dbReference type="Gene3D" id="1.20.5.1930">
    <property type="match status" value="1"/>
</dbReference>
<keyword evidence="10" id="KW-0812">Transmembrane</keyword>
<dbReference type="InterPro" id="IPR036890">
    <property type="entry name" value="HATPase_C_sf"/>
</dbReference>
<evidence type="ECO:0000256" key="8">
    <source>
        <dbReference type="ARBA" id="ARBA00023012"/>
    </source>
</evidence>
<keyword evidence="10" id="KW-1133">Transmembrane helix</keyword>
<feature type="transmembrane region" description="Helical" evidence="10">
    <location>
        <begin position="103"/>
        <end position="131"/>
    </location>
</feature>
<dbReference type="SMART" id="SM00387">
    <property type="entry name" value="HATPase_c"/>
    <property type="match status" value="1"/>
</dbReference>